<sequence length="64" mass="7199">MHSKGLVKFEYFVKKKANKEESLGLACHQSRYSTRDDIQGAANLGYITCIHSLPVLRILAFSIT</sequence>
<dbReference type="EMBL" id="LS992241">
    <property type="protein sequence ID" value="SYX83051.1"/>
    <property type="molecule type" value="Genomic_DNA"/>
</dbReference>
<name>A0A383R8T1_PAEAL</name>
<accession>A0A383R8T1</accession>
<proteinExistence type="predicted"/>
<dbReference type="Proteomes" id="UP000304148">
    <property type="component" value="Chromosome"/>
</dbReference>
<organism evidence="1 2">
    <name type="scientific">Paenibacillus alvei</name>
    <name type="common">Bacillus alvei</name>
    <dbReference type="NCBI Taxonomy" id="44250"/>
    <lineage>
        <taxon>Bacteria</taxon>
        <taxon>Bacillati</taxon>
        <taxon>Bacillota</taxon>
        <taxon>Bacilli</taxon>
        <taxon>Bacillales</taxon>
        <taxon>Paenibacillaceae</taxon>
        <taxon>Paenibacillus</taxon>
    </lineage>
</organism>
<gene>
    <name evidence="1" type="ORF">PBLR_11473</name>
</gene>
<reference evidence="2" key="1">
    <citation type="submission" date="2018-08" db="EMBL/GenBank/DDBJ databases">
        <authorList>
            <person name="Chevrot R."/>
        </authorList>
    </citation>
    <scope>NUCLEOTIDE SEQUENCE [LARGE SCALE GENOMIC DNA]</scope>
</reference>
<protein>
    <submittedName>
        <fullName evidence="1">Uncharacterized protein</fullName>
    </submittedName>
</protein>
<dbReference type="AlphaFoldDB" id="A0A383R8T1"/>
<evidence type="ECO:0000313" key="1">
    <source>
        <dbReference type="EMBL" id="SYX83051.1"/>
    </source>
</evidence>
<evidence type="ECO:0000313" key="2">
    <source>
        <dbReference type="Proteomes" id="UP000304148"/>
    </source>
</evidence>